<reference evidence="2" key="1">
    <citation type="submission" date="2022-03" db="EMBL/GenBank/DDBJ databases">
        <authorList>
            <person name="Sayadi A."/>
        </authorList>
    </citation>
    <scope>NUCLEOTIDE SEQUENCE</scope>
</reference>
<evidence type="ECO:0000256" key="1">
    <source>
        <dbReference type="SAM" id="MobiDB-lite"/>
    </source>
</evidence>
<proteinExistence type="predicted"/>
<dbReference type="OrthoDB" id="7479963at2759"/>
<evidence type="ECO:0000313" key="2">
    <source>
        <dbReference type="EMBL" id="CAH2009323.1"/>
    </source>
</evidence>
<feature type="compositionally biased region" description="Basic and acidic residues" evidence="1">
    <location>
        <begin position="99"/>
        <end position="113"/>
    </location>
</feature>
<comment type="caution">
    <text evidence="2">The sequence shown here is derived from an EMBL/GenBank/DDBJ whole genome shotgun (WGS) entry which is preliminary data.</text>
</comment>
<dbReference type="EMBL" id="CAKOFQ010007872">
    <property type="protein sequence ID" value="CAH2009323.1"/>
    <property type="molecule type" value="Genomic_DNA"/>
</dbReference>
<dbReference type="Proteomes" id="UP001152888">
    <property type="component" value="Unassembled WGS sequence"/>
</dbReference>
<feature type="region of interest" description="Disordered" evidence="1">
    <location>
        <begin position="56"/>
        <end position="123"/>
    </location>
</feature>
<dbReference type="AlphaFoldDB" id="A0A9P0MA51"/>
<accession>A0A9P0MA51</accession>
<protein>
    <submittedName>
        <fullName evidence="2">Uncharacterized protein</fullName>
    </submittedName>
</protein>
<sequence length="130" mass="14969">MDVLVEWRNGKRNIVASNELLAVKKGQTLKKDVGVKMYYSKRWYYDGIETENQPHVVENKKKKNNKRYSRPDCNVDATEQTVSSDKNSDSDIPLARLLKKSETLVERSEETEKGAPNLKNKGKDFCCLFP</sequence>
<gene>
    <name evidence="2" type="ORF">ACAOBT_LOCUS30774</name>
</gene>
<evidence type="ECO:0000313" key="3">
    <source>
        <dbReference type="Proteomes" id="UP001152888"/>
    </source>
</evidence>
<organism evidence="2 3">
    <name type="scientific">Acanthoscelides obtectus</name>
    <name type="common">Bean weevil</name>
    <name type="synonym">Bruchus obtectus</name>
    <dbReference type="NCBI Taxonomy" id="200917"/>
    <lineage>
        <taxon>Eukaryota</taxon>
        <taxon>Metazoa</taxon>
        <taxon>Ecdysozoa</taxon>
        <taxon>Arthropoda</taxon>
        <taxon>Hexapoda</taxon>
        <taxon>Insecta</taxon>
        <taxon>Pterygota</taxon>
        <taxon>Neoptera</taxon>
        <taxon>Endopterygota</taxon>
        <taxon>Coleoptera</taxon>
        <taxon>Polyphaga</taxon>
        <taxon>Cucujiformia</taxon>
        <taxon>Chrysomeloidea</taxon>
        <taxon>Chrysomelidae</taxon>
        <taxon>Bruchinae</taxon>
        <taxon>Bruchini</taxon>
        <taxon>Acanthoscelides</taxon>
    </lineage>
</organism>
<name>A0A9P0MA51_ACAOB</name>
<keyword evidence="3" id="KW-1185">Reference proteome</keyword>